<comment type="subunit">
    <text evidence="6">Monomer.</text>
</comment>
<feature type="binding site" evidence="6">
    <location>
        <position position="99"/>
    </location>
    <ligand>
        <name>a divalent metal cation</name>
        <dbReference type="ChEBI" id="CHEBI:60240"/>
        <label>1</label>
    </ligand>
</feature>
<dbReference type="EC" id="3.4.11.18" evidence="6 7"/>
<accession>A0ABV6P9F5</accession>
<feature type="binding site" evidence="6">
    <location>
        <position position="184"/>
    </location>
    <ligand>
        <name>substrate</name>
    </ligand>
</feature>
<evidence type="ECO:0000256" key="4">
    <source>
        <dbReference type="ARBA" id="ARBA00022723"/>
    </source>
</evidence>
<dbReference type="PANTHER" id="PTHR43330">
    <property type="entry name" value="METHIONINE AMINOPEPTIDASE"/>
    <property type="match status" value="1"/>
</dbReference>
<keyword evidence="10" id="KW-1185">Reference proteome</keyword>
<keyword evidence="4 6" id="KW-0479">Metal-binding</keyword>
<dbReference type="PANTHER" id="PTHR43330:SF27">
    <property type="entry name" value="METHIONINE AMINOPEPTIDASE"/>
    <property type="match status" value="1"/>
</dbReference>
<feature type="binding site" evidence="6">
    <location>
        <position position="211"/>
    </location>
    <ligand>
        <name>a divalent metal cation</name>
        <dbReference type="ChEBI" id="CHEBI:60240"/>
        <label>2</label>
        <note>catalytic</note>
    </ligand>
</feature>
<organism evidence="9 10">
    <name type="scientific">Micrococcoides hystricis</name>
    <dbReference type="NCBI Taxonomy" id="1572761"/>
    <lineage>
        <taxon>Bacteria</taxon>
        <taxon>Bacillati</taxon>
        <taxon>Actinomycetota</taxon>
        <taxon>Actinomycetes</taxon>
        <taxon>Micrococcales</taxon>
        <taxon>Micrococcaceae</taxon>
        <taxon>Micrococcoides</taxon>
    </lineage>
</organism>
<feature type="binding site" evidence="6">
    <location>
        <position position="110"/>
    </location>
    <ligand>
        <name>a divalent metal cation</name>
        <dbReference type="ChEBI" id="CHEBI:60240"/>
        <label>1</label>
    </ligand>
</feature>
<dbReference type="PRINTS" id="PR00599">
    <property type="entry name" value="MAPEPTIDASE"/>
</dbReference>
<feature type="domain" description="Peptidase M24" evidence="8">
    <location>
        <begin position="16"/>
        <end position="248"/>
    </location>
</feature>
<gene>
    <name evidence="6 9" type="primary">map</name>
    <name evidence="9" type="ORF">ACFFFR_05105</name>
</gene>
<evidence type="ECO:0000313" key="10">
    <source>
        <dbReference type="Proteomes" id="UP001589862"/>
    </source>
</evidence>
<protein>
    <recommendedName>
        <fullName evidence="6 7">Methionine aminopeptidase</fullName>
        <shortName evidence="6">MAP</shortName>
        <shortName evidence="6">MetAP</shortName>
        <ecNumber evidence="6 7">3.4.11.18</ecNumber>
    </recommendedName>
    <alternativeName>
        <fullName evidence="6">Peptidase M</fullName>
    </alternativeName>
</protein>
<dbReference type="Pfam" id="PF00557">
    <property type="entry name" value="Peptidase_M24"/>
    <property type="match status" value="1"/>
</dbReference>
<keyword evidence="2 6" id="KW-0031">Aminopeptidase</keyword>
<comment type="cofactor">
    <cofactor evidence="6">
        <name>Co(2+)</name>
        <dbReference type="ChEBI" id="CHEBI:48828"/>
    </cofactor>
    <cofactor evidence="6">
        <name>Zn(2+)</name>
        <dbReference type="ChEBI" id="CHEBI:29105"/>
    </cofactor>
    <cofactor evidence="6">
        <name>Mn(2+)</name>
        <dbReference type="ChEBI" id="CHEBI:29035"/>
    </cofactor>
    <cofactor evidence="6">
        <name>Fe(2+)</name>
        <dbReference type="ChEBI" id="CHEBI:29033"/>
    </cofactor>
    <text evidence="6">Binds 2 divalent metal cations per subunit. Has a high-affinity and a low affinity metal-binding site. The true nature of the physiological cofactor is under debate. The enzyme is active with cobalt, zinc, manganese or divalent iron ions. Most likely, methionine aminopeptidases function as mononuclear Fe(2+)-metalloproteases under physiological conditions, and the catalytically relevant metal-binding site has been assigned to the histidine-containing high-affinity site.</text>
</comment>
<evidence type="ECO:0000256" key="6">
    <source>
        <dbReference type="HAMAP-Rule" id="MF_01974"/>
    </source>
</evidence>
<evidence type="ECO:0000256" key="1">
    <source>
        <dbReference type="ARBA" id="ARBA00002521"/>
    </source>
</evidence>
<dbReference type="CDD" id="cd01086">
    <property type="entry name" value="MetAP1"/>
    <property type="match status" value="1"/>
</dbReference>
<comment type="function">
    <text evidence="1 6">Removes the N-terminal methionine from nascent proteins. The N-terminal methionine is often cleaved when the second residue in the primary sequence is small and uncharged (Met-Ala-, Cys, Gly, Pro, Ser, Thr, or Val). Requires deformylation of the N(alpha)-formylated initiator methionine before it can be hydrolyzed.</text>
</comment>
<comment type="catalytic activity">
    <reaction evidence="6 7">
        <text>Release of N-terminal amino acids, preferentially methionine, from peptides and arylamides.</text>
        <dbReference type="EC" id="3.4.11.18"/>
    </reaction>
</comment>
<feature type="binding site" evidence="6">
    <location>
        <position position="242"/>
    </location>
    <ligand>
        <name>a divalent metal cation</name>
        <dbReference type="ChEBI" id="CHEBI:60240"/>
        <label>1</label>
    </ligand>
</feature>
<dbReference type="InterPro" id="IPR036005">
    <property type="entry name" value="Creatinase/aminopeptidase-like"/>
</dbReference>
<feature type="binding site" evidence="6">
    <location>
        <position position="81"/>
    </location>
    <ligand>
        <name>substrate</name>
    </ligand>
</feature>
<evidence type="ECO:0000313" key="9">
    <source>
        <dbReference type="EMBL" id="MFC0581759.1"/>
    </source>
</evidence>
<feature type="binding site" evidence="6">
    <location>
        <position position="110"/>
    </location>
    <ligand>
        <name>a divalent metal cation</name>
        <dbReference type="ChEBI" id="CHEBI:60240"/>
        <label>2</label>
        <note>catalytic</note>
    </ligand>
</feature>
<sequence length="277" mass="29442">MFRRKIELKTPKQQKIMAEAGLILADALDRTVAAVEDGISTAELDAIFSAAITEAGTTSNFLGYHGFPGTICTSINEEAVHGIPSKDVIVRNGDVLKIDGGCILNGWHADSARTVLVGEKPDPEDVRLSEVTKNAMWAGIAALANATHIGQVGIAIEEAIEAAPGKKLGILRDYAGHGIGSEMHMEPDVLNYAAHYPRPIKIKPGMCFCIEPITSLGSEETLLLEDEWTVVTADGSNTCQWEHAVAVHKDGIWVLTAPDGGEAGLAPFGIKPTPISI</sequence>
<evidence type="ECO:0000256" key="5">
    <source>
        <dbReference type="ARBA" id="ARBA00022801"/>
    </source>
</evidence>
<comment type="similarity">
    <text evidence="6">Belongs to the peptidase M24A family. Methionine aminopeptidase type 1 subfamily.</text>
</comment>
<dbReference type="Gene3D" id="3.90.230.10">
    <property type="entry name" value="Creatinase/methionine aminopeptidase superfamily"/>
    <property type="match status" value="1"/>
</dbReference>
<dbReference type="EMBL" id="JBHLUB010000025">
    <property type="protein sequence ID" value="MFC0581759.1"/>
    <property type="molecule type" value="Genomic_DNA"/>
</dbReference>
<evidence type="ECO:0000256" key="2">
    <source>
        <dbReference type="ARBA" id="ARBA00022438"/>
    </source>
</evidence>
<dbReference type="PROSITE" id="PS00680">
    <property type="entry name" value="MAP_1"/>
    <property type="match status" value="1"/>
</dbReference>
<evidence type="ECO:0000256" key="3">
    <source>
        <dbReference type="ARBA" id="ARBA00022670"/>
    </source>
</evidence>
<dbReference type="SUPFAM" id="SSF55920">
    <property type="entry name" value="Creatinase/aminopeptidase"/>
    <property type="match status" value="1"/>
</dbReference>
<comment type="caution">
    <text evidence="9">The sequence shown here is derived from an EMBL/GenBank/DDBJ whole genome shotgun (WGS) entry which is preliminary data.</text>
</comment>
<reference evidence="9 10" key="1">
    <citation type="submission" date="2024-09" db="EMBL/GenBank/DDBJ databases">
        <authorList>
            <person name="Sun Q."/>
            <person name="Mori K."/>
        </authorList>
    </citation>
    <scope>NUCLEOTIDE SEQUENCE [LARGE SCALE GENOMIC DNA]</scope>
    <source>
        <strain evidence="9 10">NCAIM B.02604</strain>
    </source>
</reference>
<dbReference type="RefSeq" id="WP_377458442.1">
    <property type="nucleotide sequence ID" value="NZ_JBHLUB010000025.1"/>
</dbReference>
<dbReference type="InterPro" id="IPR002467">
    <property type="entry name" value="Pept_M24A_MAP1"/>
</dbReference>
<evidence type="ECO:0000256" key="7">
    <source>
        <dbReference type="RuleBase" id="RU003653"/>
    </source>
</evidence>
<feature type="binding site" evidence="6">
    <location>
        <position position="242"/>
    </location>
    <ligand>
        <name>a divalent metal cation</name>
        <dbReference type="ChEBI" id="CHEBI:60240"/>
        <label>2</label>
        <note>catalytic</note>
    </ligand>
</feature>
<evidence type="ECO:0000259" key="8">
    <source>
        <dbReference type="Pfam" id="PF00557"/>
    </source>
</evidence>
<dbReference type="GO" id="GO:0004239">
    <property type="term" value="F:initiator methionyl aminopeptidase activity"/>
    <property type="evidence" value="ECO:0007669"/>
    <property type="project" value="UniProtKB-EC"/>
</dbReference>
<proteinExistence type="inferred from homology"/>
<name>A0ABV6P9F5_9MICC</name>
<dbReference type="HAMAP" id="MF_01974">
    <property type="entry name" value="MetAP_1"/>
    <property type="match status" value="1"/>
</dbReference>
<dbReference type="NCBIfam" id="TIGR00500">
    <property type="entry name" value="met_pdase_I"/>
    <property type="match status" value="1"/>
</dbReference>
<dbReference type="InterPro" id="IPR001714">
    <property type="entry name" value="Pept_M24_MAP"/>
</dbReference>
<keyword evidence="5 6" id="KW-0378">Hydrolase</keyword>
<keyword evidence="3 6" id="KW-0645">Protease</keyword>
<dbReference type="InterPro" id="IPR000994">
    <property type="entry name" value="Pept_M24"/>
</dbReference>
<feature type="binding site" evidence="6">
    <location>
        <position position="177"/>
    </location>
    <ligand>
        <name>a divalent metal cation</name>
        <dbReference type="ChEBI" id="CHEBI:60240"/>
        <label>2</label>
        <note>catalytic</note>
    </ligand>
</feature>
<dbReference type="Proteomes" id="UP001589862">
    <property type="component" value="Unassembled WGS sequence"/>
</dbReference>